<dbReference type="InterPro" id="IPR043502">
    <property type="entry name" value="DNA/RNA_pol_sf"/>
</dbReference>
<name>A0A2B4SCC5_STYPI</name>
<keyword evidence="2" id="KW-0695">RNA-directed DNA polymerase</keyword>
<gene>
    <name evidence="2" type="ORF">AWC38_SpisGene6942</name>
</gene>
<evidence type="ECO:0000313" key="2">
    <source>
        <dbReference type="EMBL" id="PFX28334.1"/>
    </source>
</evidence>
<evidence type="ECO:0000259" key="1">
    <source>
        <dbReference type="PROSITE" id="PS50878"/>
    </source>
</evidence>
<keyword evidence="2" id="KW-0548">Nucleotidyltransferase</keyword>
<keyword evidence="3" id="KW-1185">Reference proteome</keyword>
<dbReference type="PANTHER" id="PTHR33332">
    <property type="entry name" value="REVERSE TRANSCRIPTASE DOMAIN-CONTAINING PROTEIN"/>
    <property type="match status" value="1"/>
</dbReference>
<dbReference type="PROSITE" id="PS50878">
    <property type="entry name" value="RT_POL"/>
    <property type="match status" value="1"/>
</dbReference>
<feature type="domain" description="Reverse transcriptase" evidence="1">
    <location>
        <begin position="45"/>
        <end position="292"/>
    </location>
</feature>
<proteinExistence type="predicted"/>
<dbReference type="OrthoDB" id="9390935at2759"/>
<protein>
    <submittedName>
        <fullName evidence="2">Putative RNA-directed DNA polymerase from transposon X-element</fullName>
    </submittedName>
</protein>
<accession>A0A2B4SCC5</accession>
<organism evidence="2 3">
    <name type="scientific">Stylophora pistillata</name>
    <name type="common">Smooth cauliflower coral</name>
    <dbReference type="NCBI Taxonomy" id="50429"/>
    <lineage>
        <taxon>Eukaryota</taxon>
        <taxon>Metazoa</taxon>
        <taxon>Cnidaria</taxon>
        <taxon>Anthozoa</taxon>
        <taxon>Hexacorallia</taxon>
        <taxon>Scleractinia</taxon>
        <taxon>Astrocoeniina</taxon>
        <taxon>Pocilloporidae</taxon>
        <taxon>Stylophora</taxon>
    </lineage>
</organism>
<dbReference type="CDD" id="cd01650">
    <property type="entry name" value="RT_nLTR_like"/>
    <property type="match status" value="1"/>
</dbReference>
<dbReference type="GO" id="GO:0003964">
    <property type="term" value="F:RNA-directed DNA polymerase activity"/>
    <property type="evidence" value="ECO:0007669"/>
    <property type="project" value="UniProtKB-KW"/>
</dbReference>
<dbReference type="InterPro" id="IPR000477">
    <property type="entry name" value="RT_dom"/>
</dbReference>
<sequence length="303" mass="34657">MEKSWMRILAFRRFSTTMNSSRIPPRLVKESANAIAGPIAAIMNHSIRTGQYPSRWKLGQATPLFKKDDELSKSNYRPVTVLPALNNVFERMLSAQMGDFYQNILSEYVSAYRRHHSCDTSLLRLTEDWRRSLDNKEIVVVISMDLSKAFDTVPHALLLAKLKAYDLHESSSALIGDYLTGRVQRVKIGDTYSDWMSVKRGVPQGSVLGPMFFNMFLNDLIFHMKSVKLNTYADDCQLRTSDVDPVALEQRINHDVQIANKWFEDNGMKANPAKHQGMVLGKTDYPFFFSTTRCLELFGKISR</sequence>
<reference evidence="3" key="1">
    <citation type="journal article" date="2017" name="bioRxiv">
        <title>Comparative analysis of the genomes of Stylophora pistillata and Acropora digitifera provides evidence for extensive differences between species of corals.</title>
        <authorList>
            <person name="Voolstra C.R."/>
            <person name="Li Y."/>
            <person name="Liew Y.J."/>
            <person name="Baumgarten S."/>
            <person name="Zoccola D."/>
            <person name="Flot J.-F."/>
            <person name="Tambutte S."/>
            <person name="Allemand D."/>
            <person name="Aranda M."/>
        </authorList>
    </citation>
    <scope>NUCLEOTIDE SEQUENCE [LARGE SCALE GENOMIC DNA]</scope>
</reference>
<dbReference type="AlphaFoldDB" id="A0A2B4SCC5"/>
<evidence type="ECO:0000313" key="3">
    <source>
        <dbReference type="Proteomes" id="UP000225706"/>
    </source>
</evidence>
<dbReference type="Pfam" id="PF00078">
    <property type="entry name" value="RVT_1"/>
    <property type="match status" value="1"/>
</dbReference>
<dbReference type="EMBL" id="LSMT01000085">
    <property type="protein sequence ID" value="PFX28334.1"/>
    <property type="molecule type" value="Genomic_DNA"/>
</dbReference>
<dbReference type="Proteomes" id="UP000225706">
    <property type="component" value="Unassembled WGS sequence"/>
</dbReference>
<comment type="caution">
    <text evidence="2">The sequence shown here is derived from an EMBL/GenBank/DDBJ whole genome shotgun (WGS) entry which is preliminary data.</text>
</comment>
<keyword evidence="2" id="KW-0808">Transferase</keyword>
<dbReference type="SUPFAM" id="SSF56672">
    <property type="entry name" value="DNA/RNA polymerases"/>
    <property type="match status" value="1"/>
</dbReference>